<reference evidence="5 7" key="2">
    <citation type="submission" date="2018-12" db="EMBL/GenBank/DDBJ databases">
        <authorList>
            <person name="hu s."/>
            <person name="Xu Y."/>
            <person name="Xu B."/>
            <person name="Li F."/>
        </authorList>
    </citation>
    <scope>NUCLEOTIDE SEQUENCE [LARGE SCALE GENOMIC DNA]</scope>
    <source>
        <strain evidence="5 7">KSW2-17</strain>
    </source>
</reference>
<dbReference type="InterPro" id="IPR009057">
    <property type="entry name" value="Homeodomain-like_sf"/>
</dbReference>
<reference evidence="4 6" key="1">
    <citation type="submission" date="2018-03" db="EMBL/GenBank/DDBJ databases">
        <title>Genomic Encyclopedia of Archaeal and Bacterial Type Strains, Phase II (KMG-II): from individual species to whole genera.</title>
        <authorList>
            <person name="Goeker M."/>
        </authorList>
    </citation>
    <scope>NUCLEOTIDE SEQUENCE [LARGE SCALE GENOMIC DNA]</scope>
    <source>
        <strain evidence="4 6">DSM 21548</strain>
    </source>
</reference>
<dbReference type="EMBL" id="PYAU01000001">
    <property type="protein sequence ID" value="PSL37666.1"/>
    <property type="molecule type" value="Genomic_DNA"/>
</dbReference>
<evidence type="ECO:0000259" key="3">
    <source>
        <dbReference type="PROSITE" id="PS50977"/>
    </source>
</evidence>
<accession>A0A2P8GUN6</accession>
<dbReference type="SUPFAM" id="SSF46689">
    <property type="entry name" value="Homeodomain-like"/>
    <property type="match status" value="1"/>
</dbReference>
<dbReference type="AlphaFoldDB" id="A0A2P8GUN6"/>
<comment type="caution">
    <text evidence="4">The sequence shown here is derived from an EMBL/GenBank/DDBJ whole genome shotgun (WGS) entry which is preliminary data.</text>
</comment>
<sequence length="205" mass="22763">MVRCDHGQMDPRQVRTWSRLVDVVHEVASETPIDTVSVAELARRADITRDTFYRHAAGPAELLAHVLRDELDALRAEFQRNAEAEGGGRTVFDVAERALLRHVLEHRAIYRGAMTPRLTPALRDMLVESIESSLVEILDRHPEIAPDGPSGLDVGKRHRMFAAYAASGTIGAIEVWLADDDPADADDAARAILAASPSWWFTHLR</sequence>
<keyword evidence="7" id="KW-1185">Reference proteome</keyword>
<dbReference type="PANTHER" id="PTHR43479:SF11">
    <property type="entry name" value="ACREF_ENVCD OPERON REPRESSOR-RELATED"/>
    <property type="match status" value="1"/>
</dbReference>
<dbReference type="PROSITE" id="PS50977">
    <property type="entry name" value="HTH_TETR_2"/>
    <property type="match status" value="1"/>
</dbReference>
<evidence type="ECO:0000313" key="4">
    <source>
        <dbReference type="EMBL" id="PSL37666.1"/>
    </source>
</evidence>
<evidence type="ECO:0000313" key="7">
    <source>
        <dbReference type="Proteomes" id="UP000268291"/>
    </source>
</evidence>
<protein>
    <submittedName>
        <fullName evidence="4">TetR family transcriptional regulator</fullName>
    </submittedName>
    <submittedName>
        <fullName evidence="5">TetR/AcrR family transcriptional regulator</fullName>
    </submittedName>
</protein>
<gene>
    <name evidence="4" type="ORF">CLV49_1273</name>
    <name evidence="5" type="ORF">ELQ93_12835</name>
</gene>
<feature type="DNA-binding region" description="H-T-H motif" evidence="2">
    <location>
        <begin position="37"/>
        <end position="56"/>
    </location>
</feature>
<evidence type="ECO:0000313" key="6">
    <source>
        <dbReference type="Proteomes" id="UP000241203"/>
    </source>
</evidence>
<dbReference type="InterPro" id="IPR001647">
    <property type="entry name" value="HTH_TetR"/>
</dbReference>
<dbReference type="InterPro" id="IPR050624">
    <property type="entry name" value="HTH-type_Tx_Regulator"/>
</dbReference>
<evidence type="ECO:0000313" key="5">
    <source>
        <dbReference type="EMBL" id="RUQ87739.1"/>
    </source>
</evidence>
<feature type="domain" description="HTH tetR-type" evidence="3">
    <location>
        <begin position="14"/>
        <end position="74"/>
    </location>
</feature>
<dbReference type="GO" id="GO:0003677">
    <property type="term" value="F:DNA binding"/>
    <property type="evidence" value="ECO:0007669"/>
    <property type="project" value="UniProtKB-UniRule"/>
</dbReference>
<dbReference type="Pfam" id="PF00440">
    <property type="entry name" value="TetR_N"/>
    <property type="match status" value="1"/>
</dbReference>
<dbReference type="Gene3D" id="1.10.357.10">
    <property type="entry name" value="Tetracycline Repressor, domain 2"/>
    <property type="match status" value="1"/>
</dbReference>
<proteinExistence type="predicted"/>
<organism evidence="4 6">
    <name type="scientific">Labedella gwakjiensis</name>
    <dbReference type="NCBI Taxonomy" id="390269"/>
    <lineage>
        <taxon>Bacteria</taxon>
        <taxon>Bacillati</taxon>
        <taxon>Actinomycetota</taxon>
        <taxon>Actinomycetes</taxon>
        <taxon>Micrococcales</taxon>
        <taxon>Microbacteriaceae</taxon>
        <taxon>Labedella</taxon>
    </lineage>
</organism>
<evidence type="ECO:0000256" key="2">
    <source>
        <dbReference type="PROSITE-ProRule" id="PRU00335"/>
    </source>
</evidence>
<dbReference type="Proteomes" id="UP000268291">
    <property type="component" value="Unassembled WGS sequence"/>
</dbReference>
<dbReference type="Proteomes" id="UP000241203">
    <property type="component" value="Unassembled WGS sequence"/>
</dbReference>
<keyword evidence="1 2" id="KW-0238">DNA-binding</keyword>
<dbReference type="PANTHER" id="PTHR43479">
    <property type="entry name" value="ACREF/ENVCD OPERON REPRESSOR-RELATED"/>
    <property type="match status" value="1"/>
</dbReference>
<dbReference type="EMBL" id="RZGY01000001">
    <property type="protein sequence ID" value="RUQ87739.1"/>
    <property type="molecule type" value="Genomic_DNA"/>
</dbReference>
<evidence type="ECO:0000256" key="1">
    <source>
        <dbReference type="ARBA" id="ARBA00023125"/>
    </source>
</evidence>
<name>A0A2P8GUN6_9MICO</name>